<gene>
    <name evidence="1" type="ORF">DDR33_05270</name>
</gene>
<dbReference type="AlphaFoldDB" id="A0A2U2PKH4"/>
<dbReference type="EMBL" id="QEAS01000003">
    <property type="protein sequence ID" value="PWG81772.1"/>
    <property type="molecule type" value="Genomic_DNA"/>
</dbReference>
<dbReference type="Proteomes" id="UP000245647">
    <property type="component" value="Unassembled WGS sequence"/>
</dbReference>
<dbReference type="OrthoDB" id="627374at2"/>
<keyword evidence="2" id="KW-1185">Reference proteome</keyword>
<accession>A0A2U2PKH4</accession>
<name>A0A2U2PKH4_9SPHI</name>
<evidence type="ECO:0000313" key="1">
    <source>
        <dbReference type="EMBL" id="PWG81772.1"/>
    </source>
</evidence>
<comment type="caution">
    <text evidence="1">The sequence shown here is derived from an EMBL/GenBank/DDBJ whole genome shotgun (WGS) entry which is preliminary data.</text>
</comment>
<organism evidence="1 2">
    <name type="scientific">Pararcticibacter amylolyticus</name>
    <dbReference type="NCBI Taxonomy" id="2173175"/>
    <lineage>
        <taxon>Bacteria</taxon>
        <taxon>Pseudomonadati</taxon>
        <taxon>Bacteroidota</taxon>
        <taxon>Sphingobacteriia</taxon>
        <taxon>Sphingobacteriales</taxon>
        <taxon>Sphingobacteriaceae</taxon>
        <taxon>Pararcticibacter</taxon>
    </lineage>
</organism>
<sequence length="777" mass="90131">MQTKLLHIQEKPLPDIVEAVLTFKSFTEYLRQKTSEEKTIKKQFNQYVLDLFEKEPAFTGIIGEDEAAGRQDLLELVYASLTPGISDEKELLWALSNAVPKNIFYCTDAFAAFSKSISLNDQATFQKNVNVTKTHKYEYVYSMIMRKFYGFNIDVKSEMIYTYSDPSTSLNRYFRIDADTRFVDIKLKGKLPELNLSDLEPYLQETDDIELITRLVPLDLFRFEGFSVITFTDFTAKYSIDSIRNAILGHSANSKELHTKVIDSLKTLAGDNQIEFGLLPFLKLNGRPVFESNNCSQSLLMQSAWQEEAGKTFDLLIDQYLESPRTLFFGVLDEEKVAQFPFLKKLFDDHVMSYAIIPIYYNMHLAGIMEIYSRQRVIPFEETLSAIEPAFTLIGQLLQNCSDEFNSRIESVIKRKFTSLQPSVQWKFNEAAWNYLKLKRMVGEKHEIETITFNHVYPLYGAVDIRESTVERNRAFREDSTSLLQALQKALITLKKQHHLTLIDELVYQCGKWLNRVSDNITTNDEILLSQFFERDVEPFLAHFKTAYPGTSDLLREYEAATDESWGTGFARRRDLEASIRLINVSVNNYLDQVQAELQESYPCYFEKFRTDGVEYDIYIGQSIAPHHPFNLLYLKNLRLWQLRSMAELARLTNSLLTQTPIPLQTTQLIFVHTTPIDISFRNDERRFDVEGAYNIRYEIIKKRIDKVSIKGSSERLTQPGKIALVYFNDREMEEYLQFISYLQEQGYLGKPIEFLELDELQGVSGLKAIRVSVLFN</sequence>
<evidence type="ECO:0000313" key="2">
    <source>
        <dbReference type="Proteomes" id="UP000245647"/>
    </source>
</evidence>
<proteinExistence type="predicted"/>
<dbReference type="RefSeq" id="WP_109414716.1">
    <property type="nucleotide sequence ID" value="NZ_QEAS01000003.1"/>
</dbReference>
<reference evidence="1 2" key="1">
    <citation type="submission" date="2018-04" db="EMBL/GenBank/DDBJ databases">
        <title>Pedobacter chongqingensis sp. nov., isolated from a rottenly hemp rope.</title>
        <authorList>
            <person name="Cai Y."/>
        </authorList>
    </citation>
    <scope>NUCLEOTIDE SEQUENCE [LARGE SCALE GENOMIC DNA]</scope>
    <source>
        <strain evidence="1 2">FJ4-8</strain>
    </source>
</reference>
<protein>
    <submittedName>
        <fullName evidence="1">GAF domain-containing protein</fullName>
    </submittedName>
</protein>